<dbReference type="EMBL" id="JARKIB010000006">
    <property type="protein sequence ID" value="KAJ7779219.1"/>
    <property type="molecule type" value="Genomic_DNA"/>
</dbReference>
<gene>
    <name evidence="2" type="ORF">B0H16DRAFT_1501953</name>
</gene>
<protein>
    <submittedName>
        <fullName evidence="2">Uncharacterized protein</fullName>
    </submittedName>
</protein>
<keyword evidence="3" id="KW-1185">Reference proteome</keyword>
<evidence type="ECO:0000256" key="1">
    <source>
        <dbReference type="SAM" id="MobiDB-lite"/>
    </source>
</evidence>
<feature type="region of interest" description="Disordered" evidence="1">
    <location>
        <begin position="116"/>
        <end position="285"/>
    </location>
</feature>
<name>A0AAD7K6B9_9AGAR</name>
<feature type="compositionally biased region" description="Basic residues" evidence="1">
    <location>
        <begin position="142"/>
        <end position="154"/>
    </location>
</feature>
<evidence type="ECO:0000313" key="2">
    <source>
        <dbReference type="EMBL" id="KAJ7779219.1"/>
    </source>
</evidence>
<accession>A0AAD7K6B9</accession>
<dbReference type="AlphaFoldDB" id="A0AAD7K6B9"/>
<reference evidence="2" key="1">
    <citation type="submission" date="2023-03" db="EMBL/GenBank/DDBJ databases">
        <title>Massive genome expansion in bonnet fungi (Mycena s.s.) driven by repeated elements and novel gene families across ecological guilds.</title>
        <authorList>
            <consortium name="Lawrence Berkeley National Laboratory"/>
            <person name="Harder C.B."/>
            <person name="Miyauchi S."/>
            <person name="Viragh M."/>
            <person name="Kuo A."/>
            <person name="Thoen E."/>
            <person name="Andreopoulos B."/>
            <person name="Lu D."/>
            <person name="Skrede I."/>
            <person name="Drula E."/>
            <person name="Henrissat B."/>
            <person name="Morin E."/>
            <person name="Kohler A."/>
            <person name="Barry K."/>
            <person name="LaButti K."/>
            <person name="Morin E."/>
            <person name="Salamov A."/>
            <person name="Lipzen A."/>
            <person name="Mereny Z."/>
            <person name="Hegedus B."/>
            <person name="Baldrian P."/>
            <person name="Stursova M."/>
            <person name="Weitz H."/>
            <person name="Taylor A."/>
            <person name="Grigoriev I.V."/>
            <person name="Nagy L.G."/>
            <person name="Martin F."/>
            <person name="Kauserud H."/>
        </authorList>
    </citation>
    <scope>NUCLEOTIDE SEQUENCE</scope>
    <source>
        <strain evidence="2">CBHHK182m</strain>
    </source>
</reference>
<evidence type="ECO:0000313" key="3">
    <source>
        <dbReference type="Proteomes" id="UP001215598"/>
    </source>
</evidence>
<feature type="compositionally biased region" description="Basic and acidic residues" evidence="1">
    <location>
        <begin position="214"/>
        <end position="239"/>
    </location>
</feature>
<organism evidence="2 3">
    <name type="scientific">Mycena metata</name>
    <dbReference type="NCBI Taxonomy" id="1033252"/>
    <lineage>
        <taxon>Eukaryota</taxon>
        <taxon>Fungi</taxon>
        <taxon>Dikarya</taxon>
        <taxon>Basidiomycota</taxon>
        <taxon>Agaricomycotina</taxon>
        <taxon>Agaricomycetes</taxon>
        <taxon>Agaricomycetidae</taxon>
        <taxon>Agaricales</taxon>
        <taxon>Marasmiineae</taxon>
        <taxon>Mycenaceae</taxon>
        <taxon>Mycena</taxon>
    </lineage>
</organism>
<dbReference type="Proteomes" id="UP001215598">
    <property type="component" value="Unassembled WGS sequence"/>
</dbReference>
<sequence>MRLKLTMRIEYAPSKAAWLMPLDEARLGAAIRADCDLFKLPHPPTENIGKPTNEGIELFWSTFDGSQLFKDVMRTFNVDQVAGKRVFSLKEKAYVENLKRDRCIVNLTLEESFELGRPSPLRPRLHSLAQPPKPLADDAKPSKQKTQTKRRARSPRPFLPARNDWHVPRRRPLTRYNGSPRSYFKNEEKDRSLSTGYPYDSHSRSRSRSPRSCSPKDRRKTSLEYRRRASRSRSPDHRRKESRSRSRSSNYSDVHRRGRFKTKYRCTLSPAPPSKSENGREPEYYGFDLPPPPSSGVLKPPSKSSLASVGIRESIVARLTRECAATRRDIADAATRGRLLEWQLALLSASSPLLSLAPAHLDLASSHAAVLALRARLANEHLQLQGAEKVLGDVVRECERPVVVPALLELLSGWAVEDERRGCDVA</sequence>
<comment type="caution">
    <text evidence="2">The sequence shown here is derived from an EMBL/GenBank/DDBJ whole genome shotgun (WGS) entry which is preliminary data.</text>
</comment>
<proteinExistence type="predicted"/>